<evidence type="ECO:0000313" key="2">
    <source>
        <dbReference type="Proteomes" id="UP000001261"/>
    </source>
</evidence>
<keyword evidence="2" id="KW-1185">Reference proteome</keyword>
<reference evidence="2" key="2">
    <citation type="journal article" date="2010" name="Genome Res.">
        <title>Population genomic sequencing of Coccidioides fungi reveals recent hybridization and transposon control.</title>
        <authorList>
            <person name="Neafsey D.E."/>
            <person name="Barker B.M."/>
            <person name="Sharpton T.J."/>
            <person name="Stajich J.E."/>
            <person name="Park D.J."/>
            <person name="Whiston E."/>
            <person name="Hung C.-Y."/>
            <person name="McMahan C."/>
            <person name="White J."/>
            <person name="Sykes S."/>
            <person name="Heiman D."/>
            <person name="Young S."/>
            <person name="Zeng Q."/>
            <person name="Abouelleil A."/>
            <person name="Aftuck L."/>
            <person name="Bessette D."/>
            <person name="Brown A."/>
            <person name="FitzGerald M."/>
            <person name="Lui A."/>
            <person name="Macdonald J.P."/>
            <person name="Priest M."/>
            <person name="Orbach M.J."/>
            <person name="Galgiani J.N."/>
            <person name="Kirkland T.N."/>
            <person name="Cole G.T."/>
            <person name="Birren B.W."/>
            <person name="Henn M.R."/>
            <person name="Taylor J.W."/>
            <person name="Rounsley S.D."/>
        </authorList>
    </citation>
    <scope>GENOME REANNOTATION</scope>
    <source>
        <strain evidence="2">RS</strain>
    </source>
</reference>
<dbReference type="RefSeq" id="XP_001243851.2">
    <property type="nucleotide sequence ID" value="XM_001243850.2"/>
</dbReference>
<dbReference type="EMBL" id="GG704916">
    <property type="protein sequence ID" value="EAS32268.3"/>
    <property type="molecule type" value="Genomic_DNA"/>
</dbReference>
<dbReference type="Proteomes" id="UP000001261">
    <property type="component" value="Unassembled WGS sequence"/>
</dbReference>
<evidence type="ECO:0000313" key="1">
    <source>
        <dbReference type="EMBL" id="EAS32268.3"/>
    </source>
</evidence>
<gene>
    <name evidence="1" type="ORF">CIMG_13699</name>
</gene>
<name>J3KB14_COCIM</name>
<organism evidence="1 2">
    <name type="scientific">Coccidioides immitis (strain RS)</name>
    <name type="common">Valley fever fungus</name>
    <dbReference type="NCBI Taxonomy" id="246410"/>
    <lineage>
        <taxon>Eukaryota</taxon>
        <taxon>Fungi</taxon>
        <taxon>Dikarya</taxon>
        <taxon>Ascomycota</taxon>
        <taxon>Pezizomycotina</taxon>
        <taxon>Eurotiomycetes</taxon>
        <taxon>Eurotiomycetidae</taxon>
        <taxon>Onygenales</taxon>
        <taxon>Onygenaceae</taxon>
        <taxon>Coccidioides</taxon>
    </lineage>
</organism>
<dbReference type="InParanoid" id="J3KB14"/>
<reference evidence="2" key="1">
    <citation type="journal article" date="2009" name="Genome Res.">
        <title>Comparative genomic analyses of the human fungal pathogens Coccidioides and their relatives.</title>
        <authorList>
            <person name="Sharpton T.J."/>
            <person name="Stajich J.E."/>
            <person name="Rounsley S.D."/>
            <person name="Gardner M.J."/>
            <person name="Wortman J.R."/>
            <person name="Jordar V.S."/>
            <person name="Maiti R."/>
            <person name="Kodira C.D."/>
            <person name="Neafsey D.E."/>
            <person name="Zeng Q."/>
            <person name="Hung C.-Y."/>
            <person name="McMahan C."/>
            <person name="Muszewska A."/>
            <person name="Grynberg M."/>
            <person name="Mandel M.A."/>
            <person name="Kellner E.M."/>
            <person name="Barker B.M."/>
            <person name="Galgiani J.N."/>
            <person name="Orbach M.J."/>
            <person name="Kirkland T.N."/>
            <person name="Cole G.T."/>
            <person name="Henn M.R."/>
            <person name="Birren B.W."/>
            <person name="Taylor J.W."/>
        </authorList>
    </citation>
    <scope>NUCLEOTIDE SEQUENCE [LARGE SCALE GENOMIC DNA]</scope>
    <source>
        <strain evidence="2">RS</strain>
    </source>
</reference>
<dbReference type="KEGG" id="cim:CIMG_13699"/>
<sequence>MVVDGLSDVCCQVIAFIHAHVKHDRPSTVHYFPCPGLAKFSPFILRIRGCFLAGEVQALKYTSPVLLAEQTYVRSKAVKIFAAHADAGMIGPVLNGREVGEGPQPPERGIKNARLERLSSRGRGDNCLSAPCPQGGSRTIWPMDVWAFPVVVTRGTRLASLRPLGGEKRCIRISYNNQL</sequence>
<dbReference type="AlphaFoldDB" id="J3KB14"/>
<proteinExistence type="predicted"/>
<protein>
    <submittedName>
        <fullName evidence="1">Uncharacterized protein</fullName>
    </submittedName>
</protein>
<dbReference type="VEuPathDB" id="FungiDB:CIMG_13699"/>
<dbReference type="GeneID" id="24165326"/>
<accession>J3KB14</accession>